<evidence type="ECO:0008006" key="4">
    <source>
        <dbReference type="Google" id="ProtNLM"/>
    </source>
</evidence>
<protein>
    <recommendedName>
        <fullName evidence="4">Chorismate mutase</fullName>
    </recommendedName>
</protein>
<dbReference type="Proteomes" id="UP000706039">
    <property type="component" value="Unassembled WGS sequence"/>
</dbReference>
<gene>
    <name evidence="2" type="ORF">K7G82_08625</name>
</gene>
<proteinExistence type="predicted"/>
<keyword evidence="3" id="KW-1185">Reference proteome</keyword>
<reference evidence="2 3" key="1">
    <citation type="submission" date="2021-08" db="EMBL/GenBank/DDBJ databases">
        <authorList>
            <person name="Tuo L."/>
        </authorList>
    </citation>
    <scope>NUCLEOTIDE SEQUENCE [LARGE SCALE GENOMIC DNA]</scope>
    <source>
        <strain evidence="2 3">JCM 31229</strain>
    </source>
</reference>
<evidence type="ECO:0000256" key="1">
    <source>
        <dbReference type="SAM" id="SignalP"/>
    </source>
</evidence>
<dbReference type="EMBL" id="JAINVV010000004">
    <property type="protein sequence ID" value="MBY8822353.1"/>
    <property type="molecule type" value="Genomic_DNA"/>
</dbReference>
<keyword evidence="1" id="KW-0732">Signal</keyword>
<feature type="signal peptide" evidence="1">
    <location>
        <begin position="1"/>
        <end position="18"/>
    </location>
</feature>
<evidence type="ECO:0000313" key="2">
    <source>
        <dbReference type="EMBL" id="MBY8822353.1"/>
    </source>
</evidence>
<feature type="chain" id="PRO_5047213289" description="Chorismate mutase" evidence="1">
    <location>
        <begin position="19"/>
        <end position="114"/>
    </location>
</feature>
<dbReference type="RefSeq" id="WP_222989442.1">
    <property type="nucleotide sequence ID" value="NZ_JAINVV010000004.1"/>
</dbReference>
<comment type="caution">
    <text evidence="2">The sequence shown here is derived from an EMBL/GenBank/DDBJ whole genome shotgun (WGS) entry which is preliminary data.</text>
</comment>
<organism evidence="2 3">
    <name type="scientific">Sphingomonas colocasiae</name>
    <dbReference type="NCBI Taxonomy" id="1848973"/>
    <lineage>
        <taxon>Bacteria</taxon>
        <taxon>Pseudomonadati</taxon>
        <taxon>Pseudomonadota</taxon>
        <taxon>Alphaproteobacteria</taxon>
        <taxon>Sphingomonadales</taxon>
        <taxon>Sphingomonadaceae</taxon>
        <taxon>Sphingomonas</taxon>
    </lineage>
</organism>
<sequence length="114" mass="11819">MTSWLPAALLLLAFGQEAPPVTSALPSAARCAAMFAITLDQLKQKSGDPAMTAAFAQDTAALRAIVVAEQRAAADPAAAADALIAAERRAVREPAEDFDLKPCYRVKALGPIGV</sequence>
<accession>A0ABS7PM06</accession>
<name>A0ABS7PM06_9SPHN</name>
<evidence type="ECO:0000313" key="3">
    <source>
        <dbReference type="Proteomes" id="UP000706039"/>
    </source>
</evidence>